<dbReference type="STRING" id="61819.ENSACIP00000022910"/>
<keyword evidence="2" id="KW-1185">Reference proteome</keyword>
<accession>A0A3Q0SRU0</accession>
<dbReference type="OMA" id="IRRVYRC"/>
<reference evidence="1" key="1">
    <citation type="submission" date="2025-08" db="UniProtKB">
        <authorList>
            <consortium name="Ensembl"/>
        </authorList>
    </citation>
    <scope>IDENTIFICATION</scope>
</reference>
<dbReference type="Ensembl" id="ENSACIT00000023518.1">
    <property type="protein sequence ID" value="ENSACIP00000022910.1"/>
    <property type="gene ID" value="ENSACIG00000017833.1"/>
</dbReference>
<protein>
    <submittedName>
        <fullName evidence="1">Uncharacterized protein</fullName>
    </submittedName>
</protein>
<reference evidence="1" key="2">
    <citation type="submission" date="2025-09" db="UniProtKB">
        <authorList>
            <consortium name="Ensembl"/>
        </authorList>
    </citation>
    <scope>IDENTIFICATION</scope>
</reference>
<proteinExistence type="predicted"/>
<evidence type="ECO:0000313" key="2">
    <source>
        <dbReference type="Proteomes" id="UP000261340"/>
    </source>
</evidence>
<dbReference type="Proteomes" id="UP000261340">
    <property type="component" value="Unplaced"/>
</dbReference>
<name>A0A3Q0SRU0_AMPCI</name>
<dbReference type="AlphaFoldDB" id="A0A3Q0SRU0"/>
<dbReference type="GeneTree" id="ENSGT00990000203785"/>
<evidence type="ECO:0000313" key="1">
    <source>
        <dbReference type="Ensembl" id="ENSACIP00000022910.1"/>
    </source>
</evidence>
<organism evidence="1 2">
    <name type="scientific">Amphilophus citrinellus</name>
    <name type="common">Midas cichlid</name>
    <name type="synonym">Cichlasoma citrinellum</name>
    <dbReference type="NCBI Taxonomy" id="61819"/>
    <lineage>
        <taxon>Eukaryota</taxon>
        <taxon>Metazoa</taxon>
        <taxon>Chordata</taxon>
        <taxon>Craniata</taxon>
        <taxon>Vertebrata</taxon>
        <taxon>Euteleostomi</taxon>
        <taxon>Actinopterygii</taxon>
        <taxon>Neopterygii</taxon>
        <taxon>Teleostei</taxon>
        <taxon>Neoteleostei</taxon>
        <taxon>Acanthomorphata</taxon>
        <taxon>Ovalentaria</taxon>
        <taxon>Cichlomorphae</taxon>
        <taxon>Cichliformes</taxon>
        <taxon>Cichlidae</taxon>
        <taxon>New World cichlids</taxon>
        <taxon>Cichlasomatinae</taxon>
        <taxon>Heroini</taxon>
        <taxon>Amphilophus</taxon>
    </lineage>
</organism>
<sequence length="299" mass="32543">MASSNWTRITSLLLLMISYCGVFGRAVGTLELLSQLPKTADESYEATLRAGRWRRGMADTHRERCAELEAPWLENTREAHVDSGIPLQLRIRSFSPRASRGLVFPGKALFKFIRGVYRCCQEGVNCRRLKGIQGRMRGGTEFVLTGEILSLTVARAELHLQLSNPRHLDIRPVLPTMAKHKLPTRYSLGSRGDTVDLRVDLLFLFHSVQEVVGGAGRGPSLTNMRRAVLFSNGDPPGENPTGMAPQDTDANVLGSGLTSTLSPLDLGLVLGCSQAGTEVSCGAGGVHITHTPFMALFFG</sequence>